<accession>A0AAU6VDJ1</accession>
<protein>
    <submittedName>
        <fullName evidence="4">ExeM/NucH family extracellular endonuclease</fullName>
    </submittedName>
</protein>
<dbReference type="CDD" id="cd04486">
    <property type="entry name" value="YhcR_OBF_like"/>
    <property type="match status" value="1"/>
</dbReference>
<dbReference type="Gene3D" id="3.60.10.10">
    <property type="entry name" value="Endonuclease/exonuclease/phosphatase"/>
    <property type="match status" value="1"/>
</dbReference>
<proteinExistence type="predicted"/>
<dbReference type="AlphaFoldDB" id="A0AAU6VDJ1"/>
<dbReference type="PROSITE" id="PS51841">
    <property type="entry name" value="LTD"/>
    <property type="match status" value="1"/>
</dbReference>
<dbReference type="NCBIfam" id="NF033681">
    <property type="entry name" value="ExeM_NucH_DNase"/>
    <property type="match status" value="1"/>
</dbReference>
<reference evidence="4" key="1">
    <citation type="submission" date="2022-03" db="EMBL/GenBank/DDBJ databases">
        <title>Sea Food Isolates.</title>
        <authorList>
            <person name="Li c."/>
        </authorList>
    </citation>
    <scope>NUCLEOTIDE SEQUENCE</scope>
    <source>
        <strain evidence="4">19MO03SA05</strain>
    </source>
</reference>
<dbReference type="InterPro" id="IPR001322">
    <property type="entry name" value="Lamin_tail_dom"/>
</dbReference>
<dbReference type="InterPro" id="IPR047971">
    <property type="entry name" value="ExeM-like"/>
</dbReference>
<gene>
    <name evidence="4" type="ORF">MRM63_12525</name>
</gene>
<dbReference type="SUPFAM" id="SSF56219">
    <property type="entry name" value="DNase I-like"/>
    <property type="match status" value="1"/>
</dbReference>
<dbReference type="GO" id="GO:0004519">
    <property type="term" value="F:endonuclease activity"/>
    <property type="evidence" value="ECO:0007669"/>
    <property type="project" value="UniProtKB-KW"/>
</dbReference>
<keyword evidence="4" id="KW-0540">Nuclease</keyword>
<name>A0AAU6VDJ1_UNCXX</name>
<organism evidence="4">
    <name type="scientific">bacterium 19MO03SA05</name>
    <dbReference type="NCBI Taxonomy" id="2920620"/>
    <lineage>
        <taxon>Bacteria</taxon>
    </lineage>
</organism>
<feature type="chain" id="PRO_5043335701" evidence="2">
    <location>
        <begin position="21"/>
        <end position="838"/>
    </location>
</feature>
<keyword evidence="4" id="KW-0255">Endonuclease</keyword>
<feature type="signal peptide" evidence="2">
    <location>
        <begin position="1"/>
        <end position="20"/>
    </location>
</feature>
<evidence type="ECO:0000256" key="2">
    <source>
        <dbReference type="SAM" id="SignalP"/>
    </source>
</evidence>
<evidence type="ECO:0000259" key="3">
    <source>
        <dbReference type="PROSITE" id="PS51841"/>
    </source>
</evidence>
<keyword evidence="4" id="KW-0378">Hydrolase</keyword>
<feature type="domain" description="LTD" evidence="3">
    <location>
        <begin position="10"/>
        <end position="171"/>
    </location>
</feature>
<dbReference type="PANTHER" id="PTHR42834">
    <property type="entry name" value="ENDONUCLEASE/EXONUCLEASE/PHOSPHATASE FAMILY PROTEIN (AFU_ORTHOLOGUE AFUA_3G09210)"/>
    <property type="match status" value="1"/>
</dbReference>
<dbReference type="Pfam" id="PF00932">
    <property type="entry name" value="LTD"/>
    <property type="match status" value="1"/>
</dbReference>
<dbReference type="EMBL" id="CP095350">
    <property type="protein sequence ID" value="XAG84318.1"/>
    <property type="molecule type" value="Genomic_DNA"/>
</dbReference>
<feature type="region of interest" description="Disordered" evidence="1">
    <location>
        <begin position="795"/>
        <end position="814"/>
    </location>
</feature>
<keyword evidence="2" id="KW-0732">Signal</keyword>
<dbReference type="PANTHER" id="PTHR42834:SF1">
    <property type="entry name" value="ENDONUCLEASE_EXONUCLEASE_PHOSPHATASE FAMILY PROTEIN (AFU_ORTHOLOGUE AFUA_3G09210)"/>
    <property type="match status" value="1"/>
</dbReference>
<sequence>MMNKVNIVALAIMCALPAHSQIIISETTEGSGNNKAIELTNISQENINLEQYTLRIAHNGAQDWSSSTLSLPITVMQPSQTYVIAHSQADPELLALADLQDTRVTTFNGDDIVGLFHQQQLIDIVGTLGIREDFNKDTSLRRINVQSSTTFNPEHWHSTGIINDWSHIGTPPELDNQEVPPTIPPITAIDTTIMDLQGDGWASPYTDPANGKLESDEVFRVNGVITHIQTNSDLGKDLPIGFFIQDEFGDNNPLTSDAIFVQGLVQGYSIGDKLTVTGKVIEQFGSTQLVPTGNITKVSSGHNIEPTTVTRLPSDRYYAETLERHEGMLVRFNDDSNMYVSRSFAFDTGPQRYNMVLAYQQPNIHPHQNHLPGSNEAIRQADCNLDQRLVVEATQTGSKHQPIVWYPDFAKNTNGIEQNLISIGDRASNIEGIIGYSHSDYRLYVTKQANSESFTRQTNSSDPVINEGNIKIVTFNTEGLFISHLHGNNNPAVDNHSQTGFVTGGAKDQADFDLQIKKLTAAIHTMNADLIALLQVENNGFEQGSAIDYLLTEINKGQENKQHYQVAKWNASNQDHYVGNNPTASYILYRPSVFKLNDLELLTMPSDDKQSISMNETVIATLNIHSKENPIELVVAAVDLVNRDQNCHGDTTQQTTPCDQLRQQASQAIIEAMSKKTDHQLILGSLHAYPKEKAALVFSPTELNSYVDAVAIRDRNSERYSIERNAESGRVDYIFMSTSLRDKFVDSAPWSINSAQSALLNYQSGMTFDETNWYRSSSHDPILLTLNLALSSNNDLGDDSETGTQPDAAENSSSGGGLGLFSFLLLLPLLRRIRNQQA</sequence>
<evidence type="ECO:0000313" key="4">
    <source>
        <dbReference type="EMBL" id="XAG84318.1"/>
    </source>
</evidence>
<evidence type="ECO:0000256" key="1">
    <source>
        <dbReference type="SAM" id="MobiDB-lite"/>
    </source>
</evidence>
<dbReference type="InterPro" id="IPR036691">
    <property type="entry name" value="Endo/exonu/phosph_ase_sf"/>
</dbReference>